<sequence length="160" mass="18910">MNNLTLLNTMTSEQFLDHLQNNLHDRHLLDENRNLSLANSSEQDFLELFFMEKVFPQDKQLSLFFALYNKRETRLNKKRLTYPALYKIVKEAVLMAGRNARVTPHWFRHTFVTTLLENDVPLAVVKDWAGHLDISTTNIYLERVNQDNTHVHLNKVNIFK</sequence>
<dbReference type="CDD" id="cd00397">
    <property type="entry name" value="DNA_BRE_C"/>
    <property type="match status" value="1"/>
</dbReference>
<dbReference type="EMBL" id="QWVS01000006">
    <property type="protein sequence ID" value="RID88424.1"/>
    <property type="molecule type" value="Genomic_DNA"/>
</dbReference>
<accession>A0A398BFP5</accession>
<keyword evidence="4" id="KW-1185">Reference proteome</keyword>
<organism evidence="3 4">
    <name type="scientific">Peribacillus asahii</name>
    <dbReference type="NCBI Taxonomy" id="228899"/>
    <lineage>
        <taxon>Bacteria</taxon>
        <taxon>Bacillati</taxon>
        <taxon>Bacillota</taxon>
        <taxon>Bacilli</taxon>
        <taxon>Bacillales</taxon>
        <taxon>Bacillaceae</taxon>
        <taxon>Peribacillus</taxon>
    </lineage>
</organism>
<dbReference type="GO" id="GO:0003677">
    <property type="term" value="F:DNA binding"/>
    <property type="evidence" value="ECO:0007669"/>
    <property type="project" value="InterPro"/>
</dbReference>
<dbReference type="RefSeq" id="WP_119115876.1">
    <property type="nucleotide sequence ID" value="NZ_QWVS01000006.1"/>
</dbReference>
<name>A0A398BFP5_9BACI</name>
<dbReference type="InterPro" id="IPR002104">
    <property type="entry name" value="Integrase_catalytic"/>
</dbReference>
<reference evidence="3 4" key="1">
    <citation type="submission" date="2018-08" db="EMBL/GenBank/DDBJ databases">
        <title>Bacillus jemisoniae sp. nov., Bacillus chryseoplanitiae sp. nov., Bacillus resnikiae sp. nov., and Bacillus frankliniae sp. nov., isolated from Viking spacecraft and associated surfaces.</title>
        <authorList>
            <person name="Seuylemezian A."/>
            <person name="Vaishampayan P."/>
        </authorList>
    </citation>
    <scope>NUCLEOTIDE SEQUENCE [LARGE SCALE GENOMIC DNA]</scope>
    <source>
        <strain evidence="3 4">MA001</strain>
    </source>
</reference>
<dbReference type="GO" id="GO:0006310">
    <property type="term" value="P:DNA recombination"/>
    <property type="evidence" value="ECO:0007669"/>
    <property type="project" value="UniProtKB-KW"/>
</dbReference>
<dbReference type="SUPFAM" id="SSF56349">
    <property type="entry name" value="DNA breaking-rejoining enzymes"/>
    <property type="match status" value="1"/>
</dbReference>
<dbReference type="AlphaFoldDB" id="A0A398BFP5"/>
<dbReference type="InterPro" id="IPR013762">
    <property type="entry name" value="Integrase-like_cat_sf"/>
</dbReference>
<comment type="caution">
    <text evidence="3">The sequence shown here is derived from an EMBL/GenBank/DDBJ whole genome shotgun (WGS) entry which is preliminary data.</text>
</comment>
<evidence type="ECO:0000256" key="1">
    <source>
        <dbReference type="ARBA" id="ARBA00023172"/>
    </source>
</evidence>
<dbReference type="PROSITE" id="PS51898">
    <property type="entry name" value="TYR_RECOMBINASE"/>
    <property type="match status" value="1"/>
</dbReference>
<feature type="domain" description="Tyr recombinase" evidence="2">
    <location>
        <begin position="1"/>
        <end position="153"/>
    </location>
</feature>
<keyword evidence="1" id="KW-0233">DNA recombination</keyword>
<protein>
    <submittedName>
        <fullName evidence="3">Site-specific integrase</fullName>
    </submittedName>
</protein>
<proteinExistence type="predicted"/>
<dbReference type="Gene3D" id="1.10.443.10">
    <property type="entry name" value="Intergrase catalytic core"/>
    <property type="match status" value="1"/>
</dbReference>
<dbReference type="InterPro" id="IPR011010">
    <property type="entry name" value="DNA_brk_join_enz"/>
</dbReference>
<dbReference type="Proteomes" id="UP000266016">
    <property type="component" value="Unassembled WGS sequence"/>
</dbReference>
<dbReference type="Pfam" id="PF00589">
    <property type="entry name" value="Phage_integrase"/>
    <property type="match status" value="1"/>
</dbReference>
<evidence type="ECO:0000313" key="4">
    <source>
        <dbReference type="Proteomes" id="UP000266016"/>
    </source>
</evidence>
<dbReference type="GO" id="GO:0015074">
    <property type="term" value="P:DNA integration"/>
    <property type="evidence" value="ECO:0007669"/>
    <property type="project" value="InterPro"/>
</dbReference>
<evidence type="ECO:0000259" key="2">
    <source>
        <dbReference type="PROSITE" id="PS51898"/>
    </source>
</evidence>
<evidence type="ECO:0000313" key="3">
    <source>
        <dbReference type="EMBL" id="RID88424.1"/>
    </source>
</evidence>
<gene>
    <name evidence="3" type="ORF">D1953_03990</name>
</gene>